<dbReference type="Pfam" id="PF04551">
    <property type="entry name" value="GcpE"/>
    <property type="match status" value="1"/>
</dbReference>
<dbReference type="PANTHER" id="PTHR30454:SF0">
    <property type="entry name" value="4-HYDROXY-3-METHYLBUT-2-EN-1-YL DIPHOSPHATE SYNTHASE (FERREDOXIN), CHLOROPLASTIC"/>
    <property type="match status" value="1"/>
</dbReference>
<keyword evidence="11" id="KW-1185">Reference proteome</keyword>
<dbReference type="PIRSF" id="PIRSF004640">
    <property type="entry name" value="IspG"/>
    <property type="match status" value="1"/>
</dbReference>
<keyword evidence="5 7" id="KW-0411">Iron-sulfur</keyword>
<keyword evidence="1 7" id="KW-0004">4Fe-4S</keyword>
<feature type="binding site" evidence="7">
    <location>
        <position position="351"/>
    </location>
    <ligand>
        <name>[4Fe-4S] cluster</name>
        <dbReference type="ChEBI" id="CHEBI:49883"/>
    </ligand>
</feature>
<evidence type="ECO:0000256" key="7">
    <source>
        <dbReference type="HAMAP-Rule" id="MF_00159"/>
    </source>
</evidence>
<feature type="domain" description="IspG TIM-barrel" evidence="8">
    <location>
        <begin position="9"/>
        <end position="279"/>
    </location>
</feature>
<feature type="binding site" evidence="7">
    <location>
        <position position="298"/>
    </location>
    <ligand>
        <name>[4Fe-4S] cluster</name>
        <dbReference type="ChEBI" id="CHEBI:49883"/>
    </ligand>
</feature>
<sequence length="422" mass="45051">MSNLLRRNTRAVVVDHLKIGGGSPVVVQSMTNTDTADVDATVLQVLDLWRAGSEMVRVTVNTIEAAAAIPAIRVALDNQGCPVPLIGDFHFNGHKLLSQYPECADALSKYRINPGNVGKGSKKEEQFATMIDAAVRYSKPVRIGVNWGSLDQAMLASMMDENSRSDSPLAADALMREALIRSALESASAAEVLGLPADRIVLSCKVSGVQDLIAVYRELARRGDYALHLGLTEAGIGSKGIVASTAALSVLLQEGIGDTIRVSLTPLPGESRTTEVVVAQEILQTMGIRSFTPLVTACPGCGRTTSSFFQELAQKIQQYLRQQMTIWRSTYPGVENMNVAVMGCVVNGPGESKLANIGISLPGTGEVPVAPVFVDGQKTVTLKGETIAEDFQAIVDAYVKENYGEGGRLRATRRIIPVKAIA</sequence>
<reference evidence="10" key="1">
    <citation type="submission" date="2023-03" db="EMBL/GenBank/DDBJ databases">
        <title>Chitinimonas shenzhenensis gen. nov., sp. nov., a novel member of family Burkholderiaceae isolated from activated sludge collected in Shen Zhen, China.</title>
        <authorList>
            <person name="Wang X."/>
        </authorList>
    </citation>
    <scope>NUCLEOTIDE SEQUENCE</scope>
    <source>
        <strain evidence="10">DQS-5</strain>
    </source>
</reference>
<evidence type="ECO:0000256" key="5">
    <source>
        <dbReference type="ARBA" id="ARBA00023014"/>
    </source>
</evidence>
<evidence type="ECO:0000259" key="8">
    <source>
        <dbReference type="Pfam" id="PF04551"/>
    </source>
</evidence>
<feature type="domain" description="IspG C-terminal" evidence="9">
    <location>
        <begin position="295"/>
        <end position="396"/>
    </location>
</feature>
<comment type="pathway">
    <text evidence="7">Isoprenoid biosynthesis; isopentenyl diphosphate biosynthesis via DXP pathway; isopentenyl diphosphate from 1-deoxy-D-xylulose 5-phosphate: step 5/6.</text>
</comment>
<evidence type="ECO:0000256" key="1">
    <source>
        <dbReference type="ARBA" id="ARBA00022485"/>
    </source>
</evidence>
<comment type="similarity">
    <text evidence="7">Belongs to the IspG family.</text>
</comment>
<organism evidence="10 11">
    <name type="scientific">Parachitinimonas caeni</name>
    <dbReference type="NCBI Taxonomy" id="3031301"/>
    <lineage>
        <taxon>Bacteria</taxon>
        <taxon>Pseudomonadati</taxon>
        <taxon>Pseudomonadota</taxon>
        <taxon>Betaproteobacteria</taxon>
        <taxon>Neisseriales</taxon>
        <taxon>Chitinibacteraceae</taxon>
        <taxon>Parachitinimonas</taxon>
    </lineage>
</organism>
<dbReference type="RefSeq" id="WP_284099607.1">
    <property type="nucleotide sequence ID" value="NZ_JARRAF010000004.1"/>
</dbReference>
<dbReference type="InterPro" id="IPR011005">
    <property type="entry name" value="Dihydropteroate_synth-like_sf"/>
</dbReference>
<dbReference type="EC" id="1.17.7.3" evidence="7"/>
<dbReference type="InterPro" id="IPR058578">
    <property type="entry name" value="IspG_TIM"/>
</dbReference>
<dbReference type="GO" id="GO:0046429">
    <property type="term" value="F:4-hydroxy-3-methylbut-2-en-1-yl diphosphate synthase activity (ferredoxin)"/>
    <property type="evidence" value="ECO:0007669"/>
    <property type="project" value="UniProtKB-EC"/>
</dbReference>
<dbReference type="InterPro" id="IPR058579">
    <property type="entry name" value="IspG_C"/>
</dbReference>
<comment type="cofactor">
    <cofactor evidence="7">
        <name>[4Fe-4S] cluster</name>
        <dbReference type="ChEBI" id="CHEBI:49883"/>
    </cofactor>
    <text evidence="7">Binds 1 [4Fe-4S] cluster.</text>
</comment>
<name>A0ABT7DTL3_9NEIS</name>
<comment type="caution">
    <text evidence="10">The sequence shown here is derived from an EMBL/GenBank/DDBJ whole genome shotgun (WGS) entry which is preliminary data.</text>
</comment>
<evidence type="ECO:0000256" key="3">
    <source>
        <dbReference type="ARBA" id="ARBA00023002"/>
    </source>
</evidence>
<proteinExistence type="inferred from homology"/>
<dbReference type="Pfam" id="PF26540">
    <property type="entry name" value="GcpE_C"/>
    <property type="match status" value="1"/>
</dbReference>
<evidence type="ECO:0000259" key="9">
    <source>
        <dbReference type="Pfam" id="PF26540"/>
    </source>
</evidence>
<comment type="function">
    <text evidence="7">Converts 2C-methyl-D-erythritol 2,4-cyclodiphosphate (ME-2,4cPP) into 1-hydroxy-2-methyl-2-(E)-butenyl 4-diphosphate.</text>
</comment>
<dbReference type="InterPro" id="IPR045854">
    <property type="entry name" value="NO2/SO3_Rdtase_4Fe4S_sf"/>
</dbReference>
<evidence type="ECO:0000313" key="11">
    <source>
        <dbReference type="Proteomes" id="UP001172778"/>
    </source>
</evidence>
<keyword evidence="6 7" id="KW-0414">Isoprene biosynthesis</keyword>
<dbReference type="SUPFAM" id="SSF56014">
    <property type="entry name" value="Nitrite and sulphite reductase 4Fe-4S domain-like"/>
    <property type="match status" value="1"/>
</dbReference>
<dbReference type="Proteomes" id="UP001172778">
    <property type="component" value="Unassembled WGS sequence"/>
</dbReference>
<dbReference type="EMBL" id="JARRAF010000004">
    <property type="protein sequence ID" value="MDK2123314.1"/>
    <property type="molecule type" value="Genomic_DNA"/>
</dbReference>
<dbReference type="NCBIfam" id="NF001540">
    <property type="entry name" value="PRK00366.1"/>
    <property type="match status" value="1"/>
</dbReference>
<dbReference type="InterPro" id="IPR016425">
    <property type="entry name" value="IspG_bac"/>
</dbReference>
<dbReference type="PANTHER" id="PTHR30454">
    <property type="entry name" value="4-HYDROXY-3-METHYLBUT-2-EN-1-YL DIPHOSPHATE SYNTHASE"/>
    <property type="match status" value="1"/>
</dbReference>
<keyword evidence="4 7" id="KW-0408">Iron</keyword>
<evidence type="ECO:0000256" key="4">
    <source>
        <dbReference type="ARBA" id="ARBA00023004"/>
    </source>
</evidence>
<evidence type="ECO:0000313" key="10">
    <source>
        <dbReference type="EMBL" id="MDK2123314.1"/>
    </source>
</evidence>
<dbReference type="Gene3D" id="3.20.20.20">
    <property type="entry name" value="Dihydropteroate synthase-like"/>
    <property type="match status" value="1"/>
</dbReference>
<accession>A0ABT7DTL3</accession>
<dbReference type="Gene3D" id="3.30.413.10">
    <property type="entry name" value="Sulfite Reductase Hemoprotein, domain 1"/>
    <property type="match status" value="1"/>
</dbReference>
<comment type="catalytic activity">
    <reaction evidence="7">
        <text>(2E)-4-hydroxy-3-methylbut-2-enyl diphosphate + oxidized [flavodoxin] + H2O + 2 H(+) = 2-C-methyl-D-erythritol 2,4-cyclic diphosphate + reduced [flavodoxin]</text>
        <dbReference type="Rhea" id="RHEA:43604"/>
        <dbReference type="Rhea" id="RHEA-COMP:10622"/>
        <dbReference type="Rhea" id="RHEA-COMP:10623"/>
        <dbReference type="ChEBI" id="CHEBI:15377"/>
        <dbReference type="ChEBI" id="CHEBI:15378"/>
        <dbReference type="ChEBI" id="CHEBI:57618"/>
        <dbReference type="ChEBI" id="CHEBI:58210"/>
        <dbReference type="ChEBI" id="CHEBI:58483"/>
        <dbReference type="ChEBI" id="CHEBI:128753"/>
        <dbReference type="EC" id="1.17.7.3"/>
    </reaction>
</comment>
<evidence type="ECO:0000256" key="6">
    <source>
        <dbReference type="ARBA" id="ARBA00023229"/>
    </source>
</evidence>
<dbReference type="NCBIfam" id="TIGR00612">
    <property type="entry name" value="ispG_gcpE"/>
    <property type="match status" value="1"/>
</dbReference>
<feature type="binding site" evidence="7">
    <location>
        <position position="301"/>
    </location>
    <ligand>
        <name>[4Fe-4S] cluster</name>
        <dbReference type="ChEBI" id="CHEBI:49883"/>
    </ligand>
</feature>
<protein>
    <recommendedName>
        <fullName evidence="7">4-hydroxy-3-methylbut-2-en-1-yl diphosphate synthase (flavodoxin)</fullName>
        <ecNumber evidence="7">1.17.7.3</ecNumber>
    </recommendedName>
    <alternativeName>
        <fullName evidence="7">1-hydroxy-2-methyl-2-(E)-butenyl 4-diphosphate synthase</fullName>
    </alternativeName>
</protein>
<evidence type="ECO:0000256" key="2">
    <source>
        <dbReference type="ARBA" id="ARBA00022723"/>
    </source>
</evidence>
<feature type="binding site" evidence="7">
    <location>
        <position position="344"/>
    </location>
    <ligand>
        <name>[4Fe-4S] cluster</name>
        <dbReference type="ChEBI" id="CHEBI:49883"/>
    </ligand>
</feature>
<keyword evidence="3 7" id="KW-0560">Oxidoreductase</keyword>
<gene>
    <name evidence="7 10" type="primary">ispG</name>
    <name evidence="10" type="synonym">gcpE</name>
    <name evidence="10" type="ORF">PZA18_04520</name>
</gene>
<keyword evidence="2 7" id="KW-0479">Metal-binding</keyword>
<dbReference type="HAMAP" id="MF_00159">
    <property type="entry name" value="IspG"/>
    <property type="match status" value="1"/>
</dbReference>
<dbReference type="InterPro" id="IPR004588">
    <property type="entry name" value="IspG_bac-typ"/>
</dbReference>